<feature type="region of interest" description="Disordered" evidence="1">
    <location>
        <begin position="1"/>
        <end position="68"/>
    </location>
</feature>
<dbReference type="Pfam" id="PF19117">
    <property type="entry name" value="Mim2"/>
    <property type="match status" value="1"/>
</dbReference>
<comment type="caution">
    <text evidence="2">The sequence shown here is derived from an EMBL/GenBank/DDBJ whole genome shotgun (WGS) entry which is preliminary data.</text>
</comment>
<accession>A0A5J5F0Z3</accession>
<dbReference type="EMBL" id="VXIS01000060">
    <property type="protein sequence ID" value="KAA8909202.1"/>
    <property type="molecule type" value="Genomic_DNA"/>
</dbReference>
<dbReference type="PANTHER" id="PTHR28230:SF1">
    <property type="entry name" value="MITOCHONDRIAL IMPORT PROTEIN 2"/>
    <property type="match status" value="1"/>
</dbReference>
<dbReference type="GO" id="GO:0070096">
    <property type="term" value="P:mitochondrial outer membrane translocase complex assembly"/>
    <property type="evidence" value="ECO:0007669"/>
    <property type="project" value="InterPro"/>
</dbReference>
<feature type="compositionally biased region" description="Low complexity" evidence="1">
    <location>
        <begin position="52"/>
        <end position="62"/>
    </location>
</feature>
<gene>
    <name evidence="2" type="ORF">FN846DRAFT_630181</name>
</gene>
<reference evidence="2 3" key="1">
    <citation type="submission" date="2019-09" db="EMBL/GenBank/DDBJ databases">
        <title>Draft genome of the ectomycorrhizal ascomycete Sphaerosporella brunnea.</title>
        <authorList>
            <consortium name="DOE Joint Genome Institute"/>
            <person name="Benucci G.M."/>
            <person name="Marozzi G."/>
            <person name="Antonielli L."/>
            <person name="Sanchez S."/>
            <person name="Marco P."/>
            <person name="Wang X."/>
            <person name="Falini L.B."/>
            <person name="Barry K."/>
            <person name="Haridas S."/>
            <person name="Lipzen A."/>
            <person name="Labutti K."/>
            <person name="Grigoriev I.V."/>
            <person name="Murat C."/>
            <person name="Martin F."/>
            <person name="Albertini E."/>
            <person name="Donnini D."/>
            <person name="Bonito G."/>
        </authorList>
    </citation>
    <scope>NUCLEOTIDE SEQUENCE [LARGE SCALE GENOMIC DNA]</scope>
    <source>
        <strain evidence="2 3">Sb_GMNB300</strain>
    </source>
</reference>
<evidence type="ECO:0000256" key="1">
    <source>
        <dbReference type="SAM" id="MobiDB-lite"/>
    </source>
</evidence>
<dbReference type="OrthoDB" id="5555533at2759"/>
<dbReference type="GO" id="GO:0045040">
    <property type="term" value="P:protein insertion into mitochondrial outer membrane"/>
    <property type="evidence" value="ECO:0007669"/>
    <property type="project" value="InterPro"/>
</dbReference>
<keyword evidence="3" id="KW-1185">Reference proteome</keyword>
<organism evidence="2 3">
    <name type="scientific">Sphaerosporella brunnea</name>
    <dbReference type="NCBI Taxonomy" id="1250544"/>
    <lineage>
        <taxon>Eukaryota</taxon>
        <taxon>Fungi</taxon>
        <taxon>Dikarya</taxon>
        <taxon>Ascomycota</taxon>
        <taxon>Pezizomycotina</taxon>
        <taxon>Pezizomycetes</taxon>
        <taxon>Pezizales</taxon>
        <taxon>Pyronemataceae</taxon>
        <taxon>Sphaerosporella</taxon>
    </lineage>
</organism>
<dbReference type="PANTHER" id="PTHR28230">
    <property type="entry name" value="CHROMOSOME 1, WHOLE GENOME SHOTGUN SEQUENCE"/>
    <property type="match status" value="1"/>
</dbReference>
<proteinExistence type="predicted"/>
<protein>
    <submittedName>
        <fullName evidence="2">Uncharacterized protein</fullName>
    </submittedName>
</protein>
<dbReference type="InterPro" id="IPR037652">
    <property type="entry name" value="Mim2"/>
</dbReference>
<dbReference type="InParanoid" id="A0A5J5F0Z3"/>
<dbReference type="Proteomes" id="UP000326924">
    <property type="component" value="Unassembled WGS sequence"/>
</dbReference>
<dbReference type="AlphaFoldDB" id="A0A5J5F0Z3"/>
<dbReference type="GO" id="GO:0005741">
    <property type="term" value="C:mitochondrial outer membrane"/>
    <property type="evidence" value="ECO:0007669"/>
    <property type="project" value="TreeGrafter"/>
</dbReference>
<sequence length="144" mass="15857">MSSTSNSTPIATPEGSIYAETEMSASTSSGSRNFNFGHFENPSPEDSDDHSSTTSTTSTISSYDDDAEQEWQESLQQLELLVSLVIIPFFGKWVGRRCAYWAWAKFMMWKYPVEVVVADHREFNIAGLIGALMGPPVVASPPPL</sequence>
<evidence type="ECO:0000313" key="3">
    <source>
        <dbReference type="Proteomes" id="UP000326924"/>
    </source>
</evidence>
<evidence type="ECO:0000313" key="2">
    <source>
        <dbReference type="EMBL" id="KAA8909202.1"/>
    </source>
</evidence>
<feature type="compositionally biased region" description="Polar residues" evidence="1">
    <location>
        <begin position="23"/>
        <end position="34"/>
    </location>
</feature>
<name>A0A5J5F0Z3_9PEZI</name>
<feature type="compositionally biased region" description="Polar residues" evidence="1">
    <location>
        <begin position="1"/>
        <end position="10"/>
    </location>
</feature>